<dbReference type="KEGG" id="pbk:Back11_39390"/>
<sequence length="79" mass="9023">MISEDENPFIFHFNQATQGSMNISGVSKHRLIGLFLSIFKSILKVGVYIYYSAYLFAYIVSKYTVDKKAESLTAVIKEF</sequence>
<dbReference type="Proteomes" id="UP000275368">
    <property type="component" value="Chromosome"/>
</dbReference>
<evidence type="ECO:0000313" key="2">
    <source>
        <dbReference type="EMBL" id="BBH22594.1"/>
    </source>
</evidence>
<evidence type="ECO:0000313" key="3">
    <source>
        <dbReference type="Proteomes" id="UP000275368"/>
    </source>
</evidence>
<keyword evidence="1" id="KW-0812">Transmembrane</keyword>
<keyword evidence="1" id="KW-1133">Transmembrane helix</keyword>
<reference evidence="2 3" key="1">
    <citation type="submission" date="2018-11" db="EMBL/GenBank/DDBJ databases">
        <title>Complete genome sequence of Paenibacillus baekrokdamisoli strain KCTC 33723.</title>
        <authorList>
            <person name="Kang S.W."/>
            <person name="Lee K.C."/>
            <person name="Kim K.K."/>
            <person name="Kim J.S."/>
            <person name="Kim D.S."/>
            <person name="Ko S.H."/>
            <person name="Yang S.H."/>
            <person name="Lee J.S."/>
        </authorList>
    </citation>
    <scope>NUCLEOTIDE SEQUENCE [LARGE SCALE GENOMIC DNA]</scope>
    <source>
        <strain evidence="2 3">KCTC 33723</strain>
    </source>
</reference>
<feature type="transmembrane region" description="Helical" evidence="1">
    <location>
        <begin position="31"/>
        <end position="51"/>
    </location>
</feature>
<proteinExistence type="predicted"/>
<name>A0A3G9JHT5_9BACL</name>
<dbReference type="AlphaFoldDB" id="A0A3G9JHT5"/>
<accession>A0A3G9JHT5</accession>
<evidence type="ECO:0000256" key="1">
    <source>
        <dbReference type="SAM" id="Phobius"/>
    </source>
</evidence>
<protein>
    <submittedName>
        <fullName evidence="2">Uncharacterized protein</fullName>
    </submittedName>
</protein>
<organism evidence="2 3">
    <name type="scientific">Paenibacillus baekrokdamisoli</name>
    <dbReference type="NCBI Taxonomy" id="1712516"/>
    <lineage>
        <taxon>Bacteria</taxon>
        <taxon>Bacillati</taxon>
        <taxon>Bacillota</taxon>
        <taxon>Bacilli</taxon>
        <taxon>Bacillales</taxon>
        <taxon>Paenibacillaceae</taxon>
        <taxon>Paenibacillus</taxon>
    </lineage>
</organism>
<dbReference type="EMBL" id="AP019308">
    <property type="protein sequence ID" value="BBH22594.1"/>
    <property type="molecule type" value="Genomic_DNA"/>
</dbReference>
<keyword evidence="3" id="KW-1185">Reference proteome</keyword>
<gene>
    <name evidence="2" type="ORF">Back11_39390</name>
</gene>
<keyword evidence="1" id="KW-0472">Membrane</keyword>